<comment type="caution">
    <text evidence="5">The sequence shown here is derived from an EMBL/GenBank/DDBJ whole genome shotgun (WGS) entry which is preliminary data.</text>
</comment>
<feature type="region of interest" description="Disordered" evidence="3">
    <location>
        <begin position="468"/>
        <end position="504"/>
    </location>
</feature>
<comment type="subcellular location">
    <subcellularLocation>
        <location evidence="1">Nucleus</location>
    </subcellularLocation>
</comment>
<evidence type="ECO:0000256" key="3">
    <source>
        <dbReference type="SAM" id="MobiDB-lite"/>
    </source>
</evidence>
<proteinExistence type="predicted"/>
<feature type="region of interest" description="Disordered" evidence="3">
    <location>
        <begin position="419"/>
        <end position="442"/>
    </location>
</feature>
<sequence length="733" mass="79801">MFYSTEILCDKKYALSTVWRAGNTAIGARTTGIRRKAVLEVSVEQTCGTIKDPPGAPIALRLQGTLLYGTARIYQEQCRYVLNDSERTQRAMAKLYNGLMDDKLDKNAGKAKSVQIVLPNDPCFDLDLFQLPPFDFDAPLDGSFVSQERQASWTNMSFQSRSSQNTQLPQLMLDADSSAGGPYGGGYRSASGASQMPDSPTPLARLDFQDEENLLLDVGLFIDENGNILEEEPRTEPQLPAFPARATKPTGDDVVPMIVDEDDDLFNINSALQTATLGSKASDGNKHSLITHTSSSPSKLSSTSSTVVSRAAHQKASRFKLNFVDGVTQIPLSDYFTYVTNYTENMERVSEKKEHARAHRRTHDINLHRKVAHAFTFGRGLFDIANSVTAHYPEHPLAQMFSGDALEESIFGEGLTRAKRRRLDPVEPSTPMPRGLRGLNMDGFDDEQEIELGRQPASALSDNPSLALRHSSVLPGSSAHGSVQQSASGIRHLPDGRLSSAGFPDSPSFFERYSDEGLDFAQHPASNGGNPFLPSISSVIPGGSVAGAGVGTDAATDKPRDSQATNNDNKVGEEVRNATVFFELVREMATNQGLARPNSASPNHRWIEFGDVVASFKQNRAAVVGAFMSLLSLTTANKLRIHQDEVEGGGVIDRDIFIGVKPKNRDGQYKGKGKAKSKSKGKKKRTIQEISSDNNSDDVDELMAEHVFSSPMRASQPFYRGGEMSGIELMGAA</sequence>
<dbReference type="PANTHER" id="PTHR12585">
    <property type="entry name" value="SCC1 / RAD21 FAMILY MEMBER"/>
    <property type="match status" value="1"/>
</dbReference>
<dbReference type="CDD" id="cd21789">
    <property type="entry name" value="Rad21_Rec8_M_SpRec8p-like"/>
    <property type="match status" value="1"/>
</dbReference>
<evidence type="ECO:0000313" key="6">
    <source>
        <dbReference type="Proteomes" id="UP001583186"/>
    </source>
</evidence>
<protein>
    <submittedName>
        <fullName evidence="5">R8 protein</fullName>
    </submittedName>
</protein>
<feature type="region of interest" description="Disordered" evidence="3">
    <location>
        <begin position="663"/>
        <end position="698"/>
    </location>
</feature>
<feature type="compositionally biased region" description="Polar residues" evidence="3">
    <location>
        <begin position="479"/>
        <end position="488"/>
    </location>
</feature>
<gene>
    <name evidence="5" type="primary">rec8</name>
    <name evidence="5" type="ORF">Sste5346_009646</name>
</gene>
<feature type="region of interest" description="Disordered" evidence="3">
    <location>
        <begin position="548"/>
        <end position="571"/>
    </location>
</feature>
<dbReference type="Pfam" id="PF04825">
    <property type="entry name" value="Rad21_Rec8_N"/>
    <property type="match status" value="1"/>
</dbReference>
<evidence type="ECO:0000256" key="1">
    <source>
        <dbReference type="ARBA" id="ARBA00004123"/>
    </source>
</evidence>
<organism evidence="5 6">
    <name type="scientific">Sporothrix stenoceras</name>
    <dbReference type="NCBI Taxonomy" id="5173"/>
    <lineage>
        <taxon>Eukaryota</taxon>
        <taxon>Fungi</taxon>
        <taxon>Dikarya</taxon>
        <taxon>Ascomycota</taxon>
        <taxon>Pezizomycotina</taxon>
        <taxon>Sordariomycetes</taxon>
        <taxon>Sordariomycetidae</taxon>
        <taxon>Ophiostomatales</taxon>
        <taxon>Ophiostomataceae</taxon>
        <taxon>Sporothrix</taxon>
    </lineage>
</organism>
<dbReference type="InterPro" id="IPR006910">
    <property type="entry name" value="Rad21_Rec8_N"/>
</dbReference>
<dbReference type="InterPro" id="IPR039781">
    <property type="entry name" value="Rad21/Rec8-like"/>
</dbReference>
<feature type="compositionally biased region" description="Low complexity" evidence="3">
    <location>
        <begin position="291"/>
        <end position="303"/>
    </location>
</feature>
<evidence type="ECO:0000313" key="5">
    <source>
        <dbReference type="EMBL" id="KAL1888321.1"/>
    </source>
</evidence>
<feature type="domain" description="Rad21/Rec8-like protein N-terminal" evidence="4">
    <location>
        <begin position="1"/>
        <end position="112"/>
    </location>
</feature>
<evidence type="ECO:0000256" key="2">
    <source>
        <dbReference type="ARBA" id="ARBA00023242"/>
    </source>
</evidence>
<dbReference type="PANTHER" id="PTHR12585:SF69">
    <property type="entry name" value="FI11703P"/>
    <property type="match status" value="1"/>
</dbReference>
<name>A0ABR3YJ24_9PEZI</name>
<dbReference type="Proteomes" id="UP001583186">
    <property type="component" value="Unassembled WGS sequence"/>
</dbReference>
<evidence type="ECO:0000259" key="4">
    <source>
        <dbReference type="Pfam" id="PF04825"/>
    </source>
</evidence>
<feature type="compositionally biased region" description="Basic residues" evidence="3">
    <location>
        <begin position="671"/>
        <end position="685"/>
    </location>
</feature>
<reference evidence="5 6" key="1">
    <citation type="journal article" date="2024" name="IMA Fungus">
        <title>IMA Genome - F19 : A genome assembly and annotation guide to empower mycologists, including annotated draft genome sequences of Ceratocystis pirilliformis, Diaporthe australafricana, Fusarium ophioides, Paecilomyces lecythidis, and Sporothrix stenoceras.</title>
        <authorList>
            <person name="Aylward J."/>
            <person name="Wilson A.M."/>
            <person name="Visagie C.M."/>
            <person name="Spraker J."/>
            <person name="Barnes I."/>
            <person name="Buitendag C."/>
            <person name="Ceriani C."/>
            <person name="Del Mar Angel L."/>
            <person name="du Plessis D."/>
            <person name="Fuchs T."/>
            <person name="Gasser K."/>
            <person name="Kramer D."/>
            <person name="Li W."/>
            <person name="Munsamy K."/>
            <person name="Piso A."/>
            <person name="Price J.L."/>
            <person name="Sonnekus B."/>
            <person name="Thomas C."/>
            <person name="van der Nest A."/>
            <person name="van Dijk A."/>
            <person name="van Heerden A."/>
            <person name="van Vuuren N."/>
            <person name="Yilmaz N."/>
            <person name="Duong T.A."/>
            <person name="van der Merwe N.A."/>
            <person name="Wingfield M.J."/>
            <person name="Wingfield B.D."/>
        </authorList>
    </citation>
    <scope>NUCLEOTIDE SEQUENCE [LARGE SCALE GENOMIC DNA]</scope>
    <source>
        <strain evidence="5 6">CMW 5346</strain>
    </source>
</reference>
<keyword evidence="6" id="KW-1185">Reference proteome</keyword>
<feature type="region of interest" description="Disordered" evidence="3">
    <location>
        <begin position="278"/>
        <end position="303"/>
    </location>
</feature>
<accession>A0ABR3YJ24</accession>
<keyword evidence="2" id="KW-0539">Nucleus</keyword>
<dbReference type="EMBL" id="JAWCUI010000095">
    <property type="protein sequence ID" value="KAL1888321.1"/>
    <property type="molecule type" value="Genomic_DNA"/>
</dbReference>